<accession>A0ABU5TJG2</accession>
<name>A0ABU5TJG2_9CYAN</name>
<gene>
    <name evidence="1" type="ORF">VB774_12615</name>
</gene>
<organism evidence="1 2">
    <name type="scientific">Pseudanabaena galeata UHCC 0370</name>
    <dbReference type="NCBI Taxonomy" id="3110310"/>
    <lineage>
        <taxon>Bacteria</taxon>
        <taxon>Bacillati</taxon>
        <taxon>Cyanobacteriota</taxon>
        <taxon>Cyanophyceae</taxon>
        <taxon>Pseudanabaenales</taxon>
        <taxon>Pseudanabaenaceae</taxon>
        <taxon>Pseudanabaena</taxon>
    </lineage>
</organism>
<comment type="caution">
    <text evidence="1">The sequence shown here is derived from an EMBL/GenBank/DDBJ whole genome shotgun (WGS) entry which is preliminary data.</text>
</comment>
<reference evidence="1 2" key="1">
    <citation type="submission" date="2023-12" db="EMBL/GenBank/DDBJ databases">
        <title>Baltic Sea Cyanobacteria.</title>
        <authorList>
            <person name="Delbaje E."/>
            <person name="Fewer D.P."/>
            <person name="Shishido T.K."/>
        </authorList>
    </citation>
    <scope>NUCLEOTIDE SEQUENCE [LARGE SCALE GENOMIC DNA]</scope>
    <source>
        <strain evidence="1 2">UHCC 0370</strain>
    </source>
</reference>
<dbReference type="Proteomes" id="UP001301388">
    <property type="component" value="Unassembled WGS sequence"/>
</dbReference>
<dbReference type="RefSeq" id="WP_323261954.1">
    <property type="nucleotide sequence ID" value="NZ_JAYGIE010000074.1"/>
</dbReference>
<evidence type="ECO:0000313" key="1">
    <source>
        <dbReference type="EMBL" id="MEA5478463.1"/>
    </source>
</evidence>
<evidence type="ECO:0000313" key="2">
    <source>
        <dbReference type="Proteomes" id="UP001301388"/>
    </source>
</evidence>
<keyword evidence="2" id="KW-1185">Reference proteome</keyword>
<protein>
    <submittedName>
        <fullName evidence="1">Uncharacterized protein</fullName>
    </submittedName>
</protein>
<sequence>MEIHKTSSLAEIAALVSDTLTKANIIAVLTGGGVVTVYSDNEYQSDDLDFISPASSQKLGEAMSQIGFSKEGRYFIHPNTNYYVEFPPSPLMIGEQYIDYKECTVQKIGELELHILTPTLCVMDRLAGFYHWNDRQSLDQAAMVAKRHPIDFKKVKLWSTKEKQQKKYQDFLERLQD</sequence>
<proteinExistence type="predicted"/>
<dbReference type="EMBL" id="JAYGIE010000074">
    <property type="protein sequence ID" value="MEA5478463.1"/>
    <property type="molecule type" value="Genomic_DNA"/>
</dbReference>